<evidence type="ECO:0000256" key="1">
    <source>
        <dbReference type="SAM" id="MobiDB-lite"/>
    </source>
</evidence>
<feature type="compositionally biased region" description="Basic and acidic residues" evidence="1">
    <location>
        <begin position="188"/>
        <end position="199"/>
    </location>
</feature>
<organism evidence="2 3">
    <name type="scientific">Smittium culicis</name>
    <dbReference type="NCBI Taxonomy" id="133412"/>
    <lineage>
        <taxon>Eukaryota</taxon>
        <taxon>Fungi</taxon>
        <taxon>Fungi incertae sedis</taxon>
        <taxon>Zoopagomycota</taxon>
        <taxon>Kickxellomycotina</taxon>
        <taxon>Harpellomycetes</taxon>
        <taxon>Harpellales</taxon>
        <taxon>Legeriomycetaceae</taxon>
        <taxon>Smittium</taxon>
    </lineage>
</organism>
<protein>
    <submittedName>
        <fullName evidence="2">Uncharacterized protein</fullName>
    </submittedName>
</protein>
<feature type="region of interest" description="Disordered" evidence="1">
    <location>
        <begin position="273"/>
        <end position="302"/>
    </location>
</feature>
<feature type="compositionally biased region" description="Basic and acidic residues" evidence="1">
    <location>
        <begin position="222"/>
        <end position="233"/>
    </location>
</feature>
<dbReference type="OrthoDB" id="5517189at2759"/>
<feature type="compositionally biased region" description="Polar residues" evidence="1">
    <location>
        <begin position="203"/>
        <end position="216"/>
    </location>
</feature>
<sequence length="302" mass="34390">MNALYKLAHDLDGCIYIRKDDHRARITYLIFSKKDDAQNVMQKIFSHNLKEIEMYQTEKLEEDNTVDNIPNLGDVDILTLLDLIKETIEPISEIIDISALCRKGLTEFLPYEVKILIKIIAAETIIPSFLQYEHGRISIFYRGFKEACSYCKQEGQWKSGCEVLLGSKNKFSKKMTTSEENITTKANSSEKKAEDKVIESPDSESTVTDTIESDNISPPVDAEVRSPRSRDSDGYSPPTELDRMAQKARNGEITEEQYIIFYEEYIKNNFTQSEVEMDSGTDDGDELGSSETHSQMEANTDL</sequence>
<keyword evidence="3" id="KW-1185">Reference proteome</keyword>
<feature type="compositionally biased region" description="Polar residues" evidence="1">
    <location>
        <begin position="289"/>
        <end position="302"/>
    </location>
</feature>
<evidence type="ECO:0000313" key="3">
    <source>
        <dbReference type="Proteomes" id="UP000187283"/>
    </source>
</evidence>
<dbReference type="EMBL" id="LSSN01003741">
    <property type="protein sequence ID" value="OMJ12896.1"/>
    <property type="molecule type" value="Genomic_DNA"/>
</dbReference>
<reference evidence="2 3" key="1">
    <citation type="submission" date="2017-01" db="EMBL/GenBank/DDBJ databases">
        <authorList>
            <person name="Mah S.A."/>
            <person name="Swanson W.J."/>
            <person name="Moy G.W."/>
            <person name="Vacquier V.D."/>
        </authorList>
    </citation>
    <scope>NUCLEOTIDE SEQUENCE [LARGE SCALE GENOMIC DNA]</scope>
    <source>
        <strain evidence="2 3">GSMNP</strain>
    </source>
</reference>
<evidence type="ECO:0000313" key="2">
    <source>
        <dbReference type="EMBL" id="OMJ12896.1"/>
    </source>
</evidence>
<gene>
    <name evidence="2" type="ORF">AYI70_g8836</name>
</gene>
<proteinExistence type="predicted"/>
<dbReference type="AlphaFoldDB" id="A0A1R1XE74"/>
<name>A0A1R1XE74_9FUNG</name>
<accession>A0A1R1XE74</accession>
<comment type="caution">
    <text evidence="2">The sequence shown here is derived from an EMBL/GenBank/DDBJ whole genome shotgun (WGS) entry which is preliminary data.</text>
</comment>
<feature type="compositionally biased region" description="Polar residues" evidence="1">
    <location>
        <begin position="176"/>
        <end position="187"/>
    </location>
</feature>
<dbReference type="Proteomes" id="UP000187283">
    <property type="component" value="Unassembled WGS sequence"/>
</dbReference>
<feature type="region of interest" description="Disordered" evidence="1">
    <location>
        <begin position="176"/>
        <end position="245"/>
    </location>
</feature>
<feature type="compositionally biased region" description="Acidic residues" evidence="1">
    <location>
        <begin position="275"/>
        <end position="288"/>
    </location>
</feature>